<reference evidence="2" key="1">
    <citation type="submission" date="2014-03" db="EMBL/GenBank/DDBJ databases">
        <title>The Genome Sequence of Puccinia striiformis f. sp. tritici PST-78.</title>
        <authorList>
            <consortium name="The Broad Institute Genome Sequencing Platform"/>
            <person name="Cuomo C."/>
            <person name="Hulbert S."/>
            <person name="Chen X."/>
            <person name="Walker B."/>
            <person name="Young S.K."/>
            <person name="Zeng Q."/>
            <person name="Gargeya S."/>
            <person name="Fitzgerald M."/>
            <person name="Haas B."/>
            <person name="Abouelleil A."/>
            <person name="Alvarado L."/>
            <person name="Arachchi H.M."/>
            <person name="Berlin A.M."/>
            <person name="Chapman S.B."/>
            <person name="Goldberg J."/>
            <person name="Griggs A."/>
            <person name="Gujja S."/>
            <person name="Hansen M."/>
            <person name="Howarth C."/>
            <person name="Imamovic A."/>
            <person name="Larimer J."/>
            <person name="McCowan C."/>
            <person name="Montmayeur A."/>
            <person name="Murphy C."/>
            <person name="Neiman D."/>
            <person name="Pearson M."/>
            <person name="Priest M."/>
            <person name="Roberts A."/>
            <person name="Saif S."/>
            <person name="Shea T."/>
            <person name="Sisk P."/>
            <person name="Sykes S."/>
            <person name="Wortman J."/>
            <person name="Nusbaum C."/>
            <person name="Birren B."/>
        </authorList>
    </citation>
    <scope>NUCLEOTIDE SEQUENCE [LARGE SCALE GENOMIC DNA]</scope>
    <source>
        <strain evidence="2">race PST-78</strain>
    </source>
</reference>
<evidence type="ECO:0000313" key="2">
    <source>
        <dbReference type="Proteomes" id="UP000054564"/>
    </source>
</evidence>
<evidence type="ECO:0000313" key="1">
    <source>
        <dbReference type="EMBL" id="KNE86782.1"/>
    </source>
</evidence>
<proteinExistence type="predicted"/>
<accession>A0A0L0UI56</accession>
<gene>
    <name evidence="1" type="ORF">PSTG_19854</name>
</gene>
<dbReference type="Proteomes" id="UP000054564">
    <property type="component" value="Unassembled WGS sequence"/>
</dbReference>
<dbReference type="EMBL" id="AJIL01008141">
    <property type="protein sequence ID" value="KNE86782.1"/>
    <property type="molecule type" value="Genomic_DNA"/>
</dbReference>
<protein>
    <recommendedName>
        <fullName evidence="3">HAT C-terminal dimerisation domain-containing protein</fullName>
    </recommendedName>
</protein>
<name>A0A0L0UI56_9BASI</name>
<comment type="caution">
    <text evidence="1">The sequence shown here is derived from an EMBL/GenBank/DDBJ whole genome shotgun (WGS) entry which is preliminary data.</text>
</comment>
<evidence type="ECO:0008006" key="3">
    <source>
        <dbReference type="Google" id="ProtNLM"/>
    </source>
</evidence>
<organism evidence="1 2">
    <name type="scientific">Puccinia striiformis f. sp. tritici PST-78</name>
    <dbReference type="NCBI Taxonomy" id="1165861"/>
    <lineage>
        <taxon>Eukaryota</taxon>
        <taxon>Fungi</taxon>
        <taxon>Dikarya</taxon>
        <taxon>Basidiomycota</taxon>
        <taxon>Pucciniomycotina</taxon>
        <taxon>Pucciniomycetes</taxon>
        <taxon>Pucciniales</taxon>
        <taxon>Pucciniaceae</taxon>
        <taxon>Puccinia</taxon>
    </lineage>
</organism>
<dbReference type="AlphaFoldDB" id="A0A0L0UI56"/>
<sequence>MRKAIRLTREMWETHYKPAPAQPSTSQQAIPVSKPQKGVLAGLIGASEAQGGNTSTDPIHMWLAGGLTLTDEGRPVNPLKWWMRQRRAGNTHGGLLRMALDVLSCPGEFSTSEKWIVDWMY</sequence>
<keyword evidence="2" id="KW-1185">Reference proteome</keyword>
<dbReference type="OrthoDB" id="3386594at2759"/>